<proteinExistence type="inferred from homology"/>
<keyword evidence="5 6" id="KW-0804">Transcription</keyword>
<evidence type="ECO:0000313" key="10">
    <source>
        <dbReference type="Proteomes" id="UP000823842"/>
    </source>
</evidence>
<feature type="domain" description="RNA polymerase sigma-70 region 2" evidence="8">
    <location>
        <begin position="11"/>
        <end position="77"/>
    </location>
</feature>
<comment type="caution">
    <text evidence="9">The sequence shown here is derived from an EMBL/GenBank/DDBJ whole genome shotgun (WGS) entry which is preliminary data.</text>
</comment>
<dbReference type="GO" id="GO:0003677">
    <property type="term" value="F:DNA binding"/>
    <property type="evidence" value="ECO:0007669"/>
    <property type="project" value="UniProtKB-KW"/>
</dbReference>
<organism evidence="9 10">
    <name type="scientific">Candidatus Blautia faecavium</name>
    <dbReference type="NCBI Taxonomy" id="2838487"/>
    <lineage>
        <taxon>Bacteria</taxon>
        <taxon>Bacillati</taxon>
        <taxon>Bacillota</taxon>
        <taxon>Clostridia</taxon>
        <taxon>Lachnospirales</taxon>
        <taxon>Lachnospiraceae</taxon>
        <taxon>Blautia</taxon>
    </lineage>
</organism>
<dbReference type="InterPro" id="IPR039425">
    <property type="entry name" value="RNA_pol_sigma-70-like"/>
</dbReference>
<reference evidence="9" key="2">
    <citation type="submission" date="2021-04" db="EMBL/GenBank/DDBJ databases">
        <authorList>
            <person name="Gilroy R."/>
        </authorList>
    </citation>
    <scope>NUCLEOTIDE SEQUENCE</scope>
    <source>
        <strain evidence="9">ChiSjej1B19-5720</strain>
    </source>
</reference>
<keyword evidence="4 6" id="KW-0238">DNA-binding</keyword>
<dbReference type="GO" id="GO:0016987">
    <property type="term" value="F:sigma factor activity"/>
    <property type="evidence" value="ECO:0007669"/>
    <property type="project" value="UniProtKB-KW"/>
</dbReference>
<dbReference type="InterPro" id="IPR013325">
    <property type="entry name" value="RNA_pol_sigma_r2"/>
</dbReference>
<dbReference type="InterPro" id="IPR036388">
    <property type="entry name" value="WH-like_DNA-bd_sf"/>
</dbReference>
<dbReference type="NCBIfam" id="TIGR02937">
    <property type="entry name" value="sigma70-ECF"/>
    <property type="match status" value="1"/>
</dbReference>
<evidence type="ECO:0000256" key="5">
    <source>
        <dbReference type="ARBA" id="ARBA00023163"/>
    </source>
</evidence>
<gene>
    <name evidence="9" type="ORF">IAA06_00980</name>
</gene>
<dbReference type="InterPro" id="IPR000838">
    <property type="entry name" value="RNA_pol_sigma70_ECF_CS"/>
</dbReference>
<dbReference type="EMBL" id="DWYZ01000026">
    <property type="protein sequence ID" value="HJB27355.1"/>
    <property type="molecule type" value="Genomic_DNA"/>
</dbReference>
<evidence type="ECO:0000259" key="8">
    <source>
        <dbReference type="Pfam" id="PF04542"/>
    </source>
</evidence>
<dbReference type="GO" id="GO:0006352">
    <property type="term" value="P:DNA-templated transcription initiation"/>
    <property type="evidence" value="ECO:0007669"/>
    <property type="project" value="InterPro"/>
</dbReference>
<dbReference type="Gene3D" id="1.10.10.10">
    <property type="entry name" value="Winged helix-like DNA-binding domain superfamily/Winged helix DNA-binding domain"/>
    <property type="match status" value="1"/>
</dbReference>
<evidence type="ECO:0000256" key="7">
    <source>
        <dbReference type="SAM" id="MobiDB-lite"/>
    </source>
</evidence>
<evidence type="ECO:0000256" key="6">
    <source>
        <dbReference type="RuleBase" id="RU000716"/>
    </source>
</evidence>
<dbReference type="AlphaFoldDB" id="A0A9D2LPS2"/>
<protein>
    <recommendedName>
        <fullName evidence="6">RNA polymerase sigma factor</fullName>
    </recommendedName>
</protein>
<dbReference type="PANTHER" id="PTHR43133:SF60">
    <property type="entry name" value="RNA POLYMERASE SIGMA FACTOR SIGV"/>
    <property type="match status" value="1"/>
</dbReference>
<dbReference type="Pfam" id="PF04542">
    <property type="entry name" value="Sigma70_r2"/>
    <property type="match status" value="1"/>
</dbReference>
<evidence type="ECO:0000256" key="1">
    <source>
        <dbReference type="ARBA" id="ARBA00010641"/>
    </source>
</evidence>
<reference evidence="9" key="1">
    <citation type="journal article" date="2021" name="PeerJ">
        <title>Extensive microbial diversity within the chicken gut microbiome revealed by metagenomics and culture.</title>
        <authorList>
            <person name="Gilroy R."/>
            <person name="Ravi A."/>
            <person name="Getino M."/>
            <person name="Pursley I."/>
            <person name="Horton D.L."/>
            <person name="Alikhan N.F."/>
            <person name="Baker D."/>
            <person name="Gharbi K."/>
            <person name="Hall N."/>
            <person name="Watson M."/>
            <person name="Adriaenssens E.M."/>
            <person name="Foster-Nyarko E."/>
            <person name="Jarju S."/>
            <person name="Secka A."/>
            <person name="Antonio M."/>
            <person name="Oren A."/>
            <person name="Chaudhuri R.R."/>
            <person name="La Ragione R."/>
            <person name="Hildebrand F."/>
            <person name="Pallen M.J."/>
        </authorList>
    </citation>
    <scope>NUCLEOTIDE SEQUENCE</scope>
    <source>
        <strain evidence="9">ChiSjej1B19-5720</strain>
    </source>
</reference>
<dbReference type="PROSITE" id="PS01063">
    <property type="entry name" value="SIGMA70_ECF"/>
    <property type="match status" value="1"/>
</dbReference>
<dbReference type="Proteomes" id="UP000823842">
    <property type="component" value="Unassembled WGS sequence"/>
</dbReference>
<evidence type="ECO:0000313" key="9">
    <source>
        <dbReference type="EMBL" id="HJB27355.1"/>
    </source>
</evidence>
<name>A0A9D2LPS2_9FIRM</name>
<accession>A0A9D2LPS2</accession>
<dbReference type="Gene3D" id="1.10.1740.10">
    <property type="match status" value="1"/>
</dbReference>
<keyword evidence="2 6" id="KW-0805">Transcription regulation</keyword>
<dbReference type="PANTHER" id="PTHR43133">
    <property type="entry name" value="RNA POLYMERASE ECF-TYPE SIGMA FACTO"/>
    <property type="match status" value="1"/>
</dbReference>
<dbReference type="InterPro" id="IPR007627">
    <property type="entry name" value="RNA_pol_sigma70_r2"/>
</dbReference>
<comment type="similarity">
    <text evidence="1 6">Belongs to the sigma-70 factor family. ECF subfamily.</text>
</comment>
<keyword evidence="3 6" id="KW-0731">Sigma factor</keyword>
<dbReference type="SUPFAM" id="SSF88659">
    <property type="entry name" value="Sigma3 and sigma4 domains of RNA polymerase sigma factors"/>
    <property type="match status" value="1"/>
</dbReference>
<dbReference type="SUPFAM" id="SSF88946">
    <property type="entry name" value="Sigma2 domain of RNA polymerase sigma factors"/>
    <property type="match status" value="1"/>
</dbReference>
<evidence type="ECO:0000256" key="3">
    <source>
        <dbReference type="ARBA" id="ARBA00023082"/>
    </source>
</evidence>
<feature type="region of interest" description="Disordered" evidence="7">
    <location>
        <begin position="165"/>
        <end position="188"/>
    </location>
</feature>
<evidence type="ECO:0000256" key="4">
    <source>
        <dbReference type="ARBA" id="ARBA00023125"/>
    </source>
</evidence>
<evidence type="ECO:0000256" key="2">
    <source>
        <dbReference type="ARBA" id="ARBA00023015"/>
    </source>
</evidence>
<sequence>MISQEQYLEYLIDQYQNLIYSICLKSIGNPFDAEDLTQEVFLSAYKNLSCFDGTYEKAWLAKIAVRKCLDFLKAAGRRTVPTEDDYFSQIPDNHSSPEDACLLADENQQVYLLCQRLKSPYKEVATAHFCGQLSITEIARRENKNAKTIQTQLYRAKGMLKKMLESPDIKKQELPCKSKERSDQDASR</sequence>
<dbReference type="InterPro" id="IPR013324">
    <property type="entry name" value="RNA_pol_sigma_r3/r4-like"/>
</dbReference>
<dbReference type="InterPro" id="IPR014284">
    <property type="entry name" value="RNA_pol_sigma-70_dom"/>
</dbReference>